<proteinExistence type="predicted"/>
<dbReference type="AlphaFoldDB" id="A0A2K9MFR0"/>
<accession>A0A2K9MFR0</accession>
<protein>
    <submittedName>
        <fullName evidence="1">DUF3572 domain-containing protein</fullName>
    </submittedName>
</protein>
<sequence length="90" mass="9825">MLSRQPLPPSDIADRLLLHILDDPELLSSLLGRSGLAPSQLREVLTDTQAPEFILDFVTESDDRVISCAEAIGVTPEQIGMAARISARRD</sequence>
<dbReference type="InterPro" id="IPR021955">
    <property type="entry name" value="DUF3572"/>
</dbReference>
<name>A0A2K9MFR0_9RHOB</name>
<dbReference type="EMBL" id="CP025583">
    <property type="protein sequence ID" value="AUM73866.1"/>
    <property type="molecule type" value="Genomic_DNA"/>
</dbReference>
<dbReference type="KEGG" id="paru:CYR75_05800"/>
<dbReference type="Proteomes" id="UP000234882">
    <property type="component" value="Chromosome"/>
</dbReference>
<organism evidence="1 2">
    <name type="scientific">Paracoccus jeotgali</name>
    <dbReference type="NCBI Taxonomy" id="2065379"/>
    <lineage>
        <taxon>Bacteria</taxon>
        <taxon>Pseudomonadati</taxon>
        <taxon>Pseudomonadota</taxon>
        <taxon>Alphaproteobacteria</taxon>
        <taxon>Rhodobacterales</taxon>
        <taxon>Paracoccaceae</taxon>
        <taxon>Paracoccus</taxon>
    </lineage>
</organism>
<evidence type="ECO:0000313" key="2">
    <source>
        <dbReference type="Proteomes" id="UP000234882"/>
    </source>
</evidence>
<evidence type="ECO:0000313" key="1">
    <source>
        <dbReference type="EMBL" id="AUM73866.1"/>
    </source>
</evidence>
<gene>
    <name evidence="1" type="ORF">CYR75_05800</name>
</gene>
<keyword evidence="2" id="KW-1185">Reference proteome</keyword>
<dbReference type="Pfam" id="PF12096">
    <property type="entry name" value="DUF3572"/>
    <property type="match status" value="1"/>
</dbReference>
<reference evidence="2" key="1">
    <citation type="submission" date="2017-12" db="EMBL/GenBank/DDBJ databases">
        <title>Genomic analysis of Paracoccus sp. CBA4604.</title>
        <authorList>
            <person name="Roh S.W."/>
            <person name="Kim J.Y."/>
            <person name="Kim J.S."/>
        </authorList>
    </citation>
    <scope>NUCLEOTIDE SEQUENCE [LARGE SCALE GENOMIC DNA]</scope>
    <source>
        <strain evidence="2">CBA4604</strain>
    </source>
</reference>